<name>A0ABR2UYW7_9PEZI</name>
<keyword evidence="3" id="KW-1185">Reference proteome</keyword>
<comment type="caution">
    <text evidence="2">The sequence shown here is derived from an EMBL/GenBank/DDBJ whole genome shotgun (WGS) entry which is preliminary data.</text>
</comment>
<dbReference type="EMBL" id="JARVKF010000279">
    <property type="protein sequence ID" value="KAK9419875.1"/>
    <property type="molecule type" value="Genomic_DNA"/>
</dbReference>
<protein>
    <submittedName>
        <fullName evidence="2">Uncharacterized protein</fullName>
    </submittedName>
</protein>
<reference evidence="2 3" key="1">
    <citation type="journal article" date="2024" name="J. Plant Pathol.">
        <title>Sequence and assembly of the genome of Seiridium unicorne, isolate CBS 538.82, causal agent of cypress canker disease.</title>
        <authorList>
            <person name="Scali E."/>
            <person name="Rocca G.D."/>
            <person name="Danti R."/>
            <person name="Garbelotto M."/>
            <person name="Barberini S."/>
            <person name="Baroncelli R."/>
            <person name="Emiliani G."/>
        </authorList>
    </citation>
    <scope>NUCLEOTIDE SEQUENCE [LARGE SCALE GENOMIC DNA]</scope>
    <source>
        <strain evidence="2 3">BM-138-508</strain>
    </source>
</reference>
<feature type="compositionally biased region" description="Gly residues" evidence="1">
    <location>
        <begin position="81"/>
        <end position="90"/>
    </location>
</feature>
<evidence type="ECO:0000313" key="3">
    <source>
        <dbReference type="Proteomes" id="UP001408356"/>
    </source>
</evidence>
<gene>
    <name evidence="2" type="ORF">SUNI508_06881</name>
</gene>
<organism evidence="2 3">
    <name type="scientific">Seiridium unicorne</name>
    <dbReference type="NCBI Taxonomy" id="138068"/>
    <lineage>
        <taxon>Eukaryota</taxon>
        <taxon>Fungi</taxon>
        <taxon>Dikarya</taxon>
        <taxon>Ascomycota</taxon>
        <taxon>Pezizomycotina</taxon>
        <taxon>Sordariomycetes</taxon>
        <taxon>Xylariomycetidae</taxon>
        <taxon>Amphisphaeriales</taxon>
        <taxon>Sporocadaceae</taxon>
        <taxon>Seiridium</taxon>
    </lineage>
</organism>
<evidence type="ECO:0000313" key="2">
    <source>
        <dbReference type="EMBL" id="KAK9419875.1"/>
    </source>
</evidence>
<accession>A0ABR2UYW7</accession>
<proteinExistence type="predicted"/>
<feature type="region of interest" description="Disordered" evidence="1">
    <location>
        <begin position="81"/>
        <end position="114"/>
    </location>
</feature>
<dbReference type="Proteomes" id="UP001408356">
    <property type="component" value="Unassembled WGS sequence"/>
</dbReference>
<evidence type="ECO:0000256" key="1">
    <source>
        <dbReference type="SAM" id="MobiDB-lite"/>
    </source>
</evidence>
<sequence length="209" mass="22236">MTQLSHLRPGKADLLLNHHPLKPYLVNIGLVVSHGGTDWENVDLDISILVLITSVRHIDPALLERGRGSLNHLVSVPFGQSGSGGAGGGTSRSTSGGTSGGSSGREKIGANPRSAGHWEDLSTFELKAILVDNGVDLARAIFARYARLSDLSEPGRDPFKAVGTHHEPAQSPDVLLFSGGTGGPARYRDRQFRWGAAVGEDWNGRLLYA</sequence>